<protein>
    <submittedName>
        <fullName evidence="1">Uncharacterized protein</fullName>
    </submittedName>
</protein>
<organism evidence="1">
    <name type="scientific">Pseudomonas aeruginosa</name>
    <dbReference type="NCBI Taxonomy" id="287"/>
    <lineage>
        <taxon>Bacteria</taxon>
        <taxon>Pseudomonadati</taxon>
        <taxon>Pseudomonadota</taxon>
        <taxon>Gammaproteobacteria</taxon>
        <taxon>Pseudomonadales</taxon>
        <taxon>Pseudomonadaceae</taxon>
        <taxon>Pseudomonas</taxon>
    </lineage>
</organism>
<evidence type="ECO:0000313" key="1">
    <source>
        <dbReference type="EMBL" id="QNI17517.1"/>
    </source>
</evidence>
<proteinExistence type="predicted"/>
<geneLocation type="plasmid" evidence="1">
    <name>pSE5416-KPC</name>
</geneLocation>
<dbReference type="EMBL" id="MN894887">
    <property type="protein sequence ID" value="QNI17517.1"/>
    <property type="molecule type" value="Genomic_DNA"/>
</dbReference>
<accession>A0A7S6G553</accession>
<name>A0A7S6G553_PSEAI</name>
<dbReference type="AlphaFoldDB" id="A0A7S6G553"/>
<reference evidence="1" key="1">
    <citation type="submission" date="2019-12" db="EMBL/GenBank/DDBJ databases">
        <title>Compelete sequence of pSE5416-KPC.</title>
        <authorList>
            <person name="Zhou D."/>
        </authorList>
    </citation>
    <scope>NUCLEOTIDE SEQUENCE</scope>
    <source>
        <strain evidence="1">SE5416</strain>
        <plasmid evidence="1">pSE5416-KPC</plasmid>
    </source>
</reference>
<sequence>MIQRARSAYRRPWPGQTKTGGRIAVARVGSDEHLQSNQDDAFQMLAG</sequence>
<keyword evidence="1" id="KW-0614">Plasmid</keyword>